<dbReference type="GO" id="GO:0020037">
    <property type="term" value="F:heme binding"/>
    <property type="evidence" value="ECO:0007669"/>
    <property type="project" value="InterPro"/>
</dbReference>
<dbReference type="EMBL" id="OU466859">
    <property type="protein sequence ID" value="CAH2051645.1"/>
    <property type="molecule type" value="Genomic_DNA"/>
</dbReference>
<organism evidence="14 15">
    <name type="scientific">Thlaspi arvense</name>
    <name type="common">Field penny-cress</name>
    <dbReference type="NCBI Taxonomy" id="13288"/>
    <lineage>
        <taxon>Eukaryota</taxon>
        <taxon>Viridiplantae</taxon>
        <taxon>Streptophyta</taxon>
        <taxon>Embryophyta</taxon>
        <taxon>Tracheophyta</taxon>
        <taxon>Spermatophyta</taxon>
        <taxon>Magnoliopsida</taxon>
        <taxon>eudicotyledons</taxon>
        <taxon>Gunneridae</taxon>
        <taxon>Pentapetalae</taxon>
        <taxon>rosids</taxon>
        <taxon>malvids</taxon>
        <taxon>Brassicales</taxon>
        <taxon>Brassicaceae</taxon>
        <taxon>Thlaspideae</taxon>
        <taxon>Thlaspi</taxon>
    </lineage>
</organism>
<evidence type="ECO:0000256" key="7">
    <source>
        <dbReference type="ARBA" id="ARBA00022989"/>
    </source>
</evidence>
<dbReference type="InterPro" id="IPR017972">
    <property type="entry name" value="Cyt_P450_CS"/>
</dbReference>
<evidence type="ECO:0000256" key="5">
    <source>
        <dbReference type="ARBA" id="ARBA00022692"/>
    </source>
</evidence>
<dbReference type="GO" id="GO:0016709">
    <property type="term" value="F:oxidoreductase activity, acting on paired donors, with incorporation or reduction of molecular oxygen, NAD(P)H as one donor, and incorporation of one atom of oxygen"/>
    <property type="evidence" value="ECO:0007669"/>
    <property type="project" value="TreeGrafter"/>
</dbReference>
<keyword evidence="6 11" id="KW-0479">Metal-binding</keyword>
<feature type="binding site" description="axial binding residue" evidence="11">
    <location>
        <position position="445"/>
    </location>
    <ligand>
        <name>heme</name>
        <dbReference type="ChEBI" id="CHEBI:30413"/>
    </ligand>
    <ligandPart>
        <name>Fe</name>
        <dbReference type="ChEBI" id="CHEBI:18248"/>
    </ligandPart>
</feature>
<evidence type="ECO:0000256" key="4">
    <source>
        <dbReference type="ARBA" id="ARBA00022617"/>
    </source>
</evidence>
<dbReference type="InterPro" id="IPR036396">
    <property type="entry name" value="Cyt_P450_sf"/>
</dbReference>
<accession>A0AAU9RVI5</accession>
<evidence type="ECO:0000256" key="2">
    <source>
        <dbReference type="ARBA" id="ARBA00004167"/>
    </source>
</evidence>
<dbReference type="GO" id="GO:0005506">
    <property type="term" value="F:iron ion binding"/>
    <property type="evidence" value="ECO:0007669"/>
    <property type="project" value="InterPro"/>
</dbReference>
<keyword evidence="5 13" id="KW-0812">Transmembrane</keyword>
<dbReference type="PROSITE" id="PS00086">
    <property type="entry name" value="CYTOCHROME_P450"/>
    <property type="match status" value="1"/>
</dbReference>
<evidence type="ECO:0000256" key="10">
    <source>
        <dbReference type="ARBA" id="ARBA00023136"/>
    </source>
</evidence>
<name>A0AAU9RVI5_THLAR</name>
<dbReference type="PANTHER" id="PTHR24298">
    <property type="entry name" value="FLAVONOID 3'-MONOOXYGENASE-RELATED"/>
    <property type="match status" value="1"/>
</dbReference>
<dbReference type="PRINTS" id="PR00463">
    <property type="entry name" value="EP450I"/>
</dbReference>
<keyword evidence="4 11" id="KW-0349">Heme</keyword>
<dbReference type="InterPro" id="IPR051103">
    <property type="entry name" value="Plant_metabolite_P450s"/>
</dbReference>
<dbReference type="PRINTS" id="PR00385">
    <property type="entry name" value="P450"/>
</dbReference>
<dbReference type="Gene3D" id="1.10.630.10">
    <property type="entry name" value="Cytochrome P450"/>
    <property type="match status" value="1"/>
</dbReference>
<sequence>MITIDFQNCLILILLCFFAFLYFCLFFKKPTYSVDLPPSPPSIPIIGHLHLLLFFLPRKFFFYFLPHESLHTLSSKYGPLLHLRIFNFPIILVSSASVAYEIFRAHDVNVSSRFRTNEGSFLLEYFKFMKKLIVTKLFGPYAQEQSRSIRADELERFYLNLLDKARKKESVEISKEAKMLIGNIICRMGMGRSFTEENSEAESFRSLITKSINSTKLIFSALLLFKQLEKLGNLLFKKNITATFTKFDEFLEKILVEHKDKDIKDHCPDMMDVLLAVHEDENAEYKITRNHIKMLFMELIFGGIDTSKNTIQWTMAEINKNPIIVERLRKEIDFVVGKSRLIQETDLPNLPYLQAVIKEALRLHPPIPLIPREFQQGCKVGGFFVAEKTKLLINLYAVMRDPNFWEDPLKFKPERFLTFPRSEQEEERKEQALKYLPFGGGRRACPASKLAYMVVGTTVGMMVQCFDWRIKGEEVNIDEWLKGFNLAMAHPLKLTPVTRISTLDLKTSLKLQT</sequence>
<protein>
    <recommendedName>
        <fullName evidence="16">Cytochrome P450</fullName>
    </recommendedName>
</protein>
<dbReference type="InterPro" id="IPR002401">
    <property type="entry name" value="Cyt_P450_E_grp-I"/>
</dbReference>
<comment type="cofactor">
    <cofactor evidence="1 11">
        <name>heme</name>
        <dbReference type="ChEBI" id="CHEBI:30413"/>
    </cofactor>
</comment>
<evidence type="ECO:0000256" key="3">
    <source>
        <dbReference type="ARBA" id="ARBA00010617"/>
    </source>
</evidence>
<keyword evidence="11 12" id="KW-0408">Iron</keyword>
<keyword evidence="8 12" id="KW-0560">Oxidoreductase</keyword>
<dbReference type="InterPro" id="IPR001128">
    <property type="entry name" value="Cyt_P450"/>
</dbReference>
<reference evidence="14 15" key="1">
    <citation type="submission" date="2022-03" db="EMBL/GenBank/DDBJ databases">
        <authorList>
            <person name="Nunn A."/>
            <person name="Chopra R."/>
            <person name="Nunn A."/>
            <person name="Contreras Garrido A."/>
        </authorList>
    </citation>
    <scope>NUCLEOTIDE SEQUENCE [LARGE SCALE GENOMIC DNA]</scope>
</reference>
<comment type="similarity">
    <text evidence="3 12">Belongs to the cytochrome P450 family.</text>
</comment>
<evidence type="ECO:0000256" key="9">
    <source>
        <dbReference type="ARBA" id="ARBA00023033"/>
    </source>
</evidence>
<evidence type="ECO:0008006" key="16">
    <source>
        <dbReference type="Google" id="ProtNLM"/>
    </source>
</evidence>
<comment type="subcellular location">
    <subcellularLocation>
        <location evidence="2">Membrane</location>
        <topology evidence="2">Single-pass membrane protein</topology>
    </subcellularLocation>
</comment>
<evidence type="ECO:0000313" key="14">
    <source>
        <dbReference type="EMBL" id="CAH2051645.1"/>
    </source>
</evidence>
<dbReference type="AlphaFoldDB" id="A0AAU9RVI5"/>
<keyword evidence="9 12" id="KW-0503">Monooxygenase</keyword>
<evidence type="ECO:0000256" key="1">
    <source>
        <dbReference type="ARBA" id="ARBA00001971"/>
    </source>
</evidence>
<evidence type="ECO:0000256" key="6">
    <source>
        <dbReference type="ARBA" id="ARBA00022723"/>
    </source>
</evidence>
<keyword evidence="10 13" id="KW-0472">Membrane</keyword>
<feature type="transmembrane region" description="Helical" evidence="13">
    <location>
        <begin position="9"/>
        <end position="28"/>
    </location>
</feature>
<dbReference type="SUPFAM" id="SSF48264">
    <property type="entry name" value="Cytochrome P450"/>
    <property type="match status" value="1"/>
</dbReference>
<dbReference type="GO" id="GO:0016020">
    <property type="term" value="C:membrane"/>
    <property type="evidence" value="ECO:0007669"/>
    <property type="project" value="UniProtKB-SubCell"/>
</dbReference>
<dbReference type="PANTHER" id="PTHR24298:SF453">
    <property type="entry name" value="CYTOCHROME P450 705A22"/>
    <property type="match status" value="1"/>
</dbReference>
<evidence type="ECO:0000256" key="11">
    <source>
        <dbReference type="PIRSR" id="PIRSR602401-1"/>
    </source>
</evidence>
<dbReference type="Proteomes" id="UP000836841">
    <property type="component" value="Chromosome 3"/>
</dbReference>
<keyword evidence="15" id="KW-1185">Reference proteome</keyword>
<proteinExistence type="inferred from homology"/>
<evidence type="ECO:0000256" key="8">
    <source>
        <dbReference type="ARBA" id="ARBA00023002"/>
    </source>
</evidence>
<dbReference type="Pfam" id="PF00067">
    <property type="entry name" value="p450"/>
    <property type="match status" value="1"/>
</dbReference>
<gene>
    <name evidence="14" type="ORF">TAV2_LOCUS9016</name>
</gene>
<keyword evidence="7 13" id="KW-1133">Transmembrane helix</keyword>
<evidence type="ECO:0000256" key="12">
    <source>
        <dbReference type="RuleBase" id="RU000461"/>
    </source>
</evidence>
<evidence type="ECO:0000256" key="13">
    <source>
        <dbReference type="SAM" id="Phobius"/>
    </source>
</evidence>
<evidence type="ECO:0000313" key="15">
    <source>
        <dbReference type="Proteomes" id="UP000836841"/>
    </source>
</evidence>